<dbReference type="AlphaFoldDB" id="A0A0A1XGH5"/>
<organism evidence="3">
    <name type="scientific">Zeugodacus cucurbitae</name>
    <name type="common">Melon fruit fly</name>
    <name type="synonym">Bactrocera cucurbitae</name>
    <dbReference type="NCBI Taxonomy" id="28588"/>
    <lineage>
        <taxon>Eukaryota</taxon>
        <taxon>Metazoa</taxon>
        <taxon>Ecdysozoa</taxon>
        <taxon>Arthropoda</taxon>
        <taxon>Hexapoda</taxon>
        <taxon>Insecta</taxon>
        <taxon>Pterygota</taxon>
        <taxon>Neoptera</taxon>
        <taxon>Endopterygota</taxon>
        <taxon>Diptera</taxon>
        <taxon>Brachycera</taxon>
        <taxon>Muscomorpha</taxon>
        <taxon>Tephritoidea</taxon>
        <taxon>Tephritidae</taxon>
        <taxon>Zeugodacus</taxon>
        <taxon>Zeugodacus</taxon>
    </lineage>
</organism>
<dbReference type="GO" id="GO:0035336">
    <property type="term" value="P:long-chain fatty-acyl-CoA metabolic process"/>
    <property type="evidence" value="ECO:0007669"/>
    <property type="project" value="TreeGrafter"/>
</dbReference>
<comment type="catalytic activity">
    <reaction evidence="1">
        <text>a long-chain fatty acyl-CoA + 2 NADPH + 2 H(+) = a long-chain primary fatty alcohol + 2 NADP(+) + CoA</text>
        <dbReference type="Rhea" id="RHEA:52716"/>
        <dbReference type="ChEBI" id="CHEBI:15378"/>
        <dbReference type="ChEBI" id="CHEBI:57287"/>
        <dbReference type="ChEBI" id="CHEBI:57783"/>
        <dbReference type="ChEBI" id="CHEBI:58349"/>
        <dbReference type="ChEBI" id="CHEBI:77396"/>
        <dbReference type="ChEBI" id="CHEBI:83139"/>
        <dbReference type="EC" id="1.2.1.84"/>
    </reaction>
</comment>
<gene>
    <name evidence="3" type="primary">Far1_0</name>
    <name evidence="3" type="ORF">g.18537</name>
</gene>
<dbReference type="Pfam" id="PF07993">
    <property type="entry name" value="NAD_binding_4"/>
    <property type="match status" value="1"/>
</dbReference>
<keyword evidence="1" id="KW-0560">Oxidoreductase</keyword>
<dbReference type="GO" id="GO:0005777">
    <property type="term" value="C:peroxisome"/>
    <property type="evidence" value="ECO:0007669"/>
    <property type="project" value="TreeGrafter"/>
</dbReference>
<evidence type="ECO:0000256" key="1">
    <source>
        <dbReference type="RuleBase" id="RU363097"/>
    </source>
</evidence>
<keyword evidence="1" id="KW-0444">Lipid biosynthesis</keyword>
<dbReference type="InterPro" id="IPR026055">
    <property type="entry name" value="FAR"/>
</dbReference>
<dbReference type="GO" id="GO:0102965">
    <property type="term" value="F:alcohol-forming long-chain fatty acyl-CoA reductase activity"/>
    <property type="evidence" value="ECO:0007669"/>
    <property type="project" value="UniProtKB-EC"/>
</dbReference>
<evidence type="ECO:0000313" key="3">
    <source>
        <dbReference type="EMBL" id="JAD09603.1"/>
    </source>
</evidence>
<comment type="function">
    <text evidence="1">Catalyzes the reduction of fatty acyl-CoA to fatty alcohols.</text>
</comment>
<keyword evidence="1" id="KW-0521">NADP</keyword>
<name>A0A0A1XGH5_ZEUCU</name>
<proteinExistence type="inferred from homology"/>
<reference evidence="3" key="2">
    <citation type="journal article" date="2015" name="Gigascience">
        <title>Reconstructing a comprehensive transcriptome assembly of a white-pupal translocated strain of the pest fruit fly Bactrocera cucurbitae.</title>
        <authorList>
            <person name="Sim S.B."/>
            <person name="Calla B."/>
            <person name="Hall B."/>
            <person name="DeRego T."/>
            <person name="Geib S.M."/>
        </authorList>
    </citation>
    <scope>NUCLEOTIDE SEQUENCE</scope>
</reference>
<dbReference type="Gene3D" id="3.40.50.720">
    <property type="entry name" value="NAD(P)-binding Rossmann-like Domain"/>
    <property type="match status" value="1"/>
</dbReference>
<dbReference type="SUPFAM" id="SSF51735">
    <property type="entry name" value="NAD(P)-binding Rossmann-fold domains"/>
    <property type="match status" value="1"/>
</dbReference>
<dbReference type="PANTHER" id="PTHR11011">
    <property type="entry name" value="MALE STERILITY PROTEIN 2-RELATED"/>
    <property type="match status" value="1"/>
</dbReference>
<keyword evidence="1" id="KW-0443">Lipid metabolism</keyword>
<protein>
    <recommendedName>
        <fullName evidence="1">Fatty acyl-CoA reductase</fullName>
        <ecNumber evidence="1">1.2.1.84</ecNumber>
    </recommendedName>
</protein>
<dbReference type="EMBL" id="GBXI01004689">
    <property type="protein sequence ID" value="JAD09603.1"/>
    <property type="molecule type" value="Transcribed_RNA"/>
</dbReference>
<feature type="domain" description="Thioester reductase (TE)" evidence="2">
    <location>
        <begin position="26"/>
        <end position="242"/>
    </location>
</feature>
<dbReference type="EC" id="1.2.1.84" evidence="1"/>
<dbReference type="InterPro" id="IPR036291">
    <property type="entry name" value="NAD(P)-bd_dom_sf"/>
</dbReference>
<sequence length="249" mass="28080">MRICELMAVEKATPLQHFFDGANILITGGTGFLGKILLNKLFTSCPGIENIYILIRKKNNKDVHTRAEEIFDDPIFNAMKKVAPKFRHQVQGIAGDCMLPGLGLSREDRKLLTQRVNIVFHMAATVRFDEKLKVAMQINVKAARDIMLLSSEMKYLKSVLHVSTAYTQCPLRQIDEKFYPPPSDSKNLILLTECTPDKLLESMTPVLLGKWPNTYTFTKAVAEDIVKMYGKELPVGMFRPGIGKSVIYV</sequence>
<dbReference type="GO" id="GO:0080019">
    <property type="term" value="F:alcohol-forming very long-chain fatty acyl-CoA reductase activity"/>
    <property type="evidence" value="ECO:0007669"/>
    <property type="project" value="InterPro"/>
</dbReference>
<evidence type="ECO:0000259" key="2">
    <source>
        <dbReference type="Pfam" id="PF07993"/>
    </source>
</evidence>
<comment type="similarity">
    <text evidence="1">Belongs to the fatty acyl-CoA reductase family.</text>
</comment>
<reference evidence="3" key="1">
    <citation type="submission" date="2014-11" db="EMBL/GenBank/DDBJ databases">
        <authorList>
            <person name="Geib S."/>
        </authorList>
    </citation>
    <scope>NUCLEOTIDE SEQUENCE</scope>
</reference>
<dbReference type="PANTHER" id="PTHR11011:SF60">
    <property type="entry name" value="FATTY ACYL-COA REDUCTASE-RELATED"/>
    <property type="match status" value="1"/>
</dbReference>
<accession>A0A0A1XGH5</accession>
<dbReference type="InterPro" id="IPR013120">
    <property type="entry name" value="FAR_NAD-bd"/>
</dbReference>